<gene>
    <name evidence="2" type="ORF">EJB05_23598</name>
</gene>
<feature type="transmembrane region" description="Helical" evidence="1">
    <location>
        <begin position="32"/>
        <end position="56"/>
    </location>
</feature>
<evidence type="ECO:0000256" key="1">
    <source>
        <dbReference type="SAM" id="Phobius"/>
    </source>
</evidence>
<accession>A0A5J9V7D3</accession>
<sequence>MEKKLLPLVHKHVHGAGGGERMWARPWRWAKTAFFLAAMLASLLLVCAPPLLVVLLDLALPPALLSASLRARLRGDAADAYGSFASAAIAQARAFDFRSSLVDLPALSAARALLILCAYVVCGGGGAYLWVVAACAAGSVSYALAKAAAVLPRRAATQALASAGAVSVAGPGAMLLLSLALAAAHLAAAYRTSCRERRRLLVYRIDVEAVRLKGGHQTPKSLKQCSV</sequence>
<dbReference type="PANTHER" id="PTHR34953:SF2">
    <property type="entry name" value="EXPRESSED PROTEIN"/>
    <property type="match status" value="1"/>
</dbReference>
<name>A0A5J9V7D3_9POAL</name>
<proteinExistence type="predicted"/>
<reference evidence="2 3" key="1">
    <citation type="journal article" date="2019" name="Sci. Rep.">
        <title>A high-quality genome of Eragrostis curvula grass provides insights into Poaceae evolution and supports new strategies to enhance forage quality.</title>
        <authorList>
            <person name="Carballo J."/>
            <person name="Santos B.A.C.M."/>
            <person name="Zappacosta D."/>
            <person name="Garbus I."/>
            <person name="Selva J.P."/>
            <person name="Gallo C.A."/>
            <person name="Diaz A."/>
            <person name="Albertini E."/>
            <person name="Caccamo M."/>
            <person name="Echenique V."/>
        </authorList>
    </citation>
    <scope>NUCLEOTIDE SEQUENCE [LARGE SCALE GENOMIC DNA]</scope>
    <source>
        <strain evidence="3">cv. Victoria</strain>
        <tissue evidence="2">Leaf</tissue>
    </source>
</reference>
<keyword evidence="1" id="KW-0472">Membrane</keyword>
<dbReference type="Proteomes" id="UP000324897">
    <property type="component" value="Chromosome 1"/>
</dbReference>
<dbReference type="EMBL" id="RWGY01000011">
    <property type="protein sequence ID" value="TVU31893.1"/>
    <property type="molecule type" value="Genomic_DNA"/>
</dbReference>
<keyword evidence="1" id="KW-0812">Transmembrane</keyword>
<feature type="non-terminal residue" evidence="2">
    <location>
        <position position="1"/>
    </location>
</feature>
<dbReference type="AlphaFoldDB" id="A0A5J9V7D3"/>
<feature type="transmembrane region" description="Helical" evidence="1">
    <location>
        <begin position="165"/>
        <end position="190"/>
    </location>
</feature>
<organism evidence="2 3">
    <name type="scientific">Eragrostis curvula</name>
    <name type="common">weeping love grass</name>
    <dbReference type="NCBI Taxonomy" id="38414"/>
    <lineage>
        <taxon>Eukaryota</taxon>
        <taxon>Viridiplantae</taxon>
        <taxon>Streptophyta</taxon>
        <taxon>Embryophyta</taxon>
        <taxon>Tracheophyta</taxon>
        <taxon>Spermatophyta</taxon>
        <taxon>Magnoliopsida</taxon>
        <taxon>Liliopsida</taxon>
        <taxon>Poales</taxon>
        <taxon>Poaceae</taxon>
        <taxon>PACMAD clade</taxon>
        <taxon>Chloridoideae</taxon>
        <taxon>Eragrostideae</taxon>
        <taxon>Eragrostidinae</taxon>
        <taxon>Eragrostis</taxon>
    </lineage>
</organism>
<comment type="caution">
    <text evidence="2">The sequence shown here is derived from an EMBL/GenBank/DDBJ whole genome shotgun (WGS) entry which is preliminary data.</text>
</comment>
<feature type="transmembrane region" description="Helical" evidence="1">
    <location>
        <begin position="127"/>
        <end position="145"/>
    </location>
</feature>
<evidence type="ECO:0000313" key="3">
    <source>
        <dbReference type="Proteomes" id="UP000324897"/>
    </source>
</evidence>
<dbReference type="OrthoDB" id="1914191at2759"/>
<dbReference type="PANTHER" id="PTHR34953">
    <property type="entry name" value="ALPHA/BETA HYDROLASE RELATED PROTEIN"/>
    <property type="match status" value="1"/>
</dbReference>
<feature type="transmembrane region" description="Helical" evidence="1">
    <location>
        <begin position="104"/>
        <end position="122"/>
    </location>
</feature>
<keyword evidence="3" id="KW-1185">Reference proteome</keyword>
<evidence type="ECO:0000313" key="2">
    <source>
        <dbReference type="EMBL" id="TVU31893.1"/>
    </source>
</evidence>
<dbReference type="Gramene" id="TVU31893">
    <property type="protein sequence ID" value="TVU31893"/>
    <property type="gene ID" value="EJB05_23598"/>
</dbReference>
<protein>
    <submittedName>
        <fullName evidence="2">Uncharacterized protein</fullName>
    </submittedName>
</protein>
<keyword evidence="1" id="KW-1133">Transmembrane helix</keyword>